<feature type="region of interest" description="Disordered" evidence="8">
    <location>
        <begin position="242"/>
        <end position="344"/>
    </location>
</feature>
<dbReference type="FunFam" id="2.20.25.80:FF:000005">
    <property type="entry name" value="probable WRKY transcription factor 14"/>
    <property type="match status" value="1"/>
</dbReference>
<dbReference type="InterPro" id="IPR044810">
    <property type="entry name" value="WRKY_plant"/>
</dbReference>
<keyword evidence="5" id="KW-0539">Nucleus</keyword>
<evidence type="ECO:0000256" key="8">
    <source>
        <dbReference type="SAM" id="MobiDB-lite"/>
    </source>
</evidence>
<dbReference type="GO" id="GO:0003700">
    <property type="term" value="F:DNA-binding transcription factor activity"/>
    <property type="evidence" value="ECO:0007669"/>
    <property type="project" value="InterPro"/>
</dbReference>
<comment type="similarity">
    <text evidence="7">Belongs to the WRKY group II-e family.</text>
</comment>
<keyword evidence="11" id="KW-1185">Reference proteome</keyword>
<dbReference type="GO" id="GO:0005634">
    <property type="term" value="C:nucleus"/>
    <property type="evidence" value="ECO:0007669"/>
    <property type="project" value="UniProtKB-SubCell"/>
</dbReference>
<dbReference type="SMART" id="SM00774">
    <property type="entry name" value="WRKY"/>
    <property type="match status" value="1"/>
</dbReference>
<protein>
    <submittedName>
        <fullName evidence="10">WRKY transcription factor 14</fullName>
    </submittedName>
</protein>
<comment type="subcellular location">
    <subcellularLocation>
        <location evidence="1">Nucleus</location>
    </subcellularLocation>
</comment>
<dbReference type="InterPro" id="IPR036576">
    <property type="entry name" value="WRKY_dom_sf"/>
</dbReference>
<name>A0AAE1W431_9LAMI</name>
<comment type="function">
    <text evidence="6">Transcription factor. Interacts specifically with the W box (5'-(T)TGAC[CT]-3'), a frequently occurring elicitor-responsive cis-acting element.</text>
</comment>
<evidence type="ECO:0000256" key="3">
    <source>
        <dbReference type="ARBA" id="ARBA00023125"/>
    </source>
</evidence>
<evidence type="ECO:0000256" key="4">
    <source>
        <dbReference type="ARBA" id="ARBA00023163"/>
    </source>
</evidence>
<dbReference type="Gene3D" id="2.20.25.80">
    <property type="entry name" value="WRKY domain"/>
    <property type="match status" value="1"/>
</dbReference>
<evidence type="ECO:0000256" key="7">
    <source>
        <dbReference type="ARBA" id="ARBA00060761"/>
    </source>
</evidence>
<evidence type="ECO:0000259" key="9">
    <source>
        <dbReference type="PROSITE" id="PS50811"/>
    </source>
</evidence>
<reference evidence="10" key="1">
    <citation type="submission" date="2020-06" db="EMBL/GenBank/DDBJ databases">
        <authorList>
            <person name="Li T."/>
            <person name="Hu X."/>
            <person name="Zhang T."/>
            <person name="Song X."/>
            <person name="Zhang H."/>
            <person name="Dai N."/>
            <person name="Sheng W."/>
            <person name="Hou X."/>
            <person name="Wei L."/>
        </authorList>
    </citation>
    <scope>NUCLEOTIDE SEQUENCE</scope>
    <source>
        <strain evidence="10">K16</strain>
        <tissue evidence="10">Leaf</tissue>
    </source>
</reference>
<dbReference type="GO" id="GO:0000976">
    <property type="term" value="F:transcription cis-regulatory region binding"/>
    <property type="evidence" value="ECO:0007669"/>
    <property type="project" value="TreeGrafter"/>
</dbReference>
<gene>
    <name evidence="10" type="ORF">Sango_2512900</name>
</gene>
<feature type="compositionally biased region" description="Polar residues" evidence="8">
    <location>
        <begin position="277"/>
        <end position="307"/>
    </location>
</feature>
<evidence type="ECO:0000313" key="11">
    <source>
        <dbReference type="Proteomes" id="UP001289374"/>
    </source>
</evidence>
<feature type="region of interest" description="Disordered" evidence="8">
    <location>
        <begin position="417"/>
        <end position="437"/>
    </location>
</feature>
<feature type="compositionally biased region" description="Low complexity" evidence="8">
    <location>
        <begin position="417"/>
        <end position="429"/>
    </location>
</feature>
<dbReference type="Proteomes" id="UP001289374">
    <property type="component" value="Unassembled WGS sequence"/>
</dbReference>
<keyword evidence="2" id="KW-0805">Transcription regulation</keyword>
<evidence type="ECO:0000256" key="1">
    <source>
        <dbReference type="ARBA" id="ARBA00004123"/>
    </source>
</evidence>
<dbReference type="InterPro" id="IPR003657">
    <property type="entry name" value="WRKY_dom"/>
</dbReference>
<reference evidence="10" key="2">
    <citation type="journal article" date="2024" name="Plant">
        <title>Genomic evolution and insights into agronomic trait innovations of Sesamum species.</title>
        <authorList>
            <person name="Miao H."/>
            <person name="Wang L."/>
            <person name="Qu L."/>
            <person name="Liu H."/>
            <person name="Sun Y."/>
            <person name="Le M."/>
            <person name="Wang Q."/>
            <person name="Wei S."/>
            <person name="Zheng Y."/>
            <person name="Lin W."/>
            <person name="Duan Y."/>
            <person name="Cao H."/>
            <person name="Xiong S."/>
            <person name="Wang X."/>
            <person name="Wei L."/>
            <person name="Li C."/>
            <person name="Ma Q."/>
            <person name="Ju M."/>
            <person name="Zhao R."/>
            <person name="Li G."/>
            <person name="Mu C."/>
            <person name="Tian Q."/>
            <person name="Mei H."/>
            <person name="Zhang T."/>
            <person name="Gao T."/>
            <person name="Zhang H."/>
        </authorList>
    </citation>
    <scope>NUCLEOTIDE SEQUENCE</scope>
    <source>
        <strain evidence="10">K16</strain>
    </source>
</reference>
<feature type="domain" description="WRKY" evidence="9">
    <location>
        <begin position="212"/>
        <end position="278"/>
    </location>
</feature>
<comment type="caution">
    <text evidence="10">The sequence shown here is derived from an EMBL/GenBank/DDBJ whole genome shotgun (WGS) entry which is preliminary data.</text>
</comment>
<evidence type="ECO:0000256" key="5">
    <source>
        <dbReference type="ARBA" id="ARBA00023242"/>
    </source>
</evidence>
<keyword evidence="4" id="KW-0804">Transcription</keyword>
<dbReference type="Pfam" id="PF03106">
    <property type="entry name" value="WRKY"/>
    <property type="match status" value="1"/>
</dbReference>
<accession>A0AAE1W431</accession>
<organism evidence="10 11">
    <name type="scientific">Sesamum angolense</name>
    <dbReference type="NCBI Taxonomy" id="2727404"/>
    <lineage>
        <taxon>Eukaryota</taxon>
        <taxon>Viridiplantae</taxon>
        <taxon>Streptophyta</taxon>
        <taxon>Embryophyta</taxon>
        <taxon>Tracheophyta</taxon>
        <taxon>Spermatophyta</taxon>
        <taxon>Magnoliopsida</taxon>
        <taxon>eudicotyledons</taxon>
        <taxon>Gunneridae</taxon>
        <taxon>Pentapetalae</taxon>
        <taxon>asterids</taxon>
        <taxon>lamiids</taxon>
        <taxon>Lamiales</taxon>
        <taxon>Pedaliaceae</taxon>
        <taxon>Sesamum</taxon>
    </lineage>
</organism>
<proteinExistence type="inferred from homology"/>
<keyword evidence="3" id="KW-0238">DNA-binding</keyword>
<dbReference type="SUPFAM" id="SSF118290">
    <property type="entry name" value="WRKY DNA-binding domain"/>
    <property type="match status" value="1"/>
</dbReference>
<evidence type="ECO:0000256" key="6">
    <source>
        <dbReference type="ARBA" id="ARBA00059805"/>
    </source>
</evidence>
<evidence type="ECO:0000256" key="2">
    <source>
        <dbReference type="ARBA" id="ARBA00023015"/>
    </source>
</evidence>
<feature type="compositionally biased region" description="Polar residues" evidence="8">
    <location>
        <begin position="323"/>
        <end position="337"/>
    </location>
</feature>
<dbReference type="PANTHER" id="PTHR32096">
    <property type="entry name" value="WRKY TRANSCRIPTION FACTOR 30-RELATED-RELATED"/>
    <property type="match status" value="1"/>
</dbReference>
<dbReference type="EMBL" id="JACGWL010000015">
    <property type="protein sequence ID" value="KAK4386423.1"/>
    <property type="molecule type" value="Genomic_DNA"/>
</dbReference>
<dbReference type="PROSITE" id="PS50811">
    <property type="entry name" value="WRKY"/>
    <property type="match status" value="1"/>
</dbReference>
<sequence length="437" mass="47889">MENYQGDLADIVRATAPSTLHGTPLLPDSHFPTSPIHSSQDFGHPFAFNIRDPLFPNTHTTPPPAGFFYNSNMIIKPSDHVEDTAGFAIATTAGNDNTATNLAHKVVDDDDEMNRPSNIFSRMLQISPIAKLPIPPACDSQGLAPTSPRGFKAPPLLLSTNHNLNDSKGCLMVESPGLQISSPRNTGIKRRKSQAKKVVCIPAPTPANSRASGEVVPSDLWAWRKYGQKPIKGSPYPRGYYRCSSSKGCSARKQVERSRRDPNMLVITYTSEHNHPWPTQRNALAGSTRSQASKNHSAAKNSPNSRAQRPKSPKEEQKDMSRETTVSSSGIDTNSASVKEETDQEFGNQFEMDDTEFEVVFPPPALSDSNHTEDSFFADLGEIEADPLDLLFTQGFPGEEGRENKVMDPFSFYDWAGNNSNNTASATTSYGESKRDS</sequence>
<evidence type="ECO:0000313" key="10">
    <source>
        <dbReference type="EMBL" id="KAK4386423.1"/>
    </source>
</evidence>
<dbReference type="PANTHER" id="PTHR32096:SF18">
    <property type="entry name" value="DISEASE RESISTANCE PROTEIN RRS1B-RELATED"/>
    <property type="match status" value="1"/>
</dbReference>
<feature type="compositionally biased region" description="Basic and acidic residues" evidence="8">
    <location>
        <begin position="312"/>
        <end position="322"/>
    </location>
</feature>
<feature type="compositionally biased region" description="Basic and acidic residues" evidence="8">
    <location>
        <begin position="253"/>
        <end position="262"/>
    </location>
</feature>
<dbReference type="AlphaFoldDB" id="A0AAE1W431"/>